<dbReference type="Gene3D" id="2.60.40.10">
    <property type="entry name" value="Immunoglobulins"/>
    <property type="match status" value="1"/>
</dbReference>
<reference evidence="7" key="1">
    <citation type="journal article" date="2019" name="Int. J. Syst. Evol. Microbiol.">
        <title>The Global Catalogue of Microorganisms (GCM) 10K type strain sequencing project: providing services to taxonomists for standard genome sequencing and annotation.</title>
        <authorList>
            <consortium name="The Broad Institute Genomics Platform"/>
            <consortium name="The Broad Institute Genome Sequencing Center for Infectious Disease"/>
            <person name="Wu L."/>
            <person name="Ma J."/>
        </authorList>
    </citation>
    <scope>NUCLEOTIDE SEQUENCE [LARGE SCALE GENOMIC DNA]</scope>
    <source>
        <strain evidence="7">JCM 12763</strain>
    </source>
</reference>
<dbReference type="Gene3D" id="2.60.120.1060">
    <property type="entry name" value="NPCBM/NEW2 domain"/>
    <property type="match status" value="1"/>
</dbReference>
<dbReference type="RefSeq" id="WP_386401158.1">
    <property type="nucleotide sequence ID" value="NZ_JBHSPT010000058.1"/>
</dbReference>
<dbReference type="Pfam" id="PF10633">
    <property type="entry name" value="NPCBM_assoc"/>
    <property type="match status" value="1"/>
</dbReference>
<dbReference type="SUPFAM" id="SSF51445">
    <property type="entry name" value="(Trans)glycosidases"/>
    <property type="match status" value="1"/>
</dbReference>
<evidence type="ECO:0000256" key="3">
    <source>
        <dbReference type="SAM" id="MobiDB-lite"/>
    </source>
</evidence>
<feature type="region of interest" description="Disordered" evidence="3">
    <location>
        <begin position="780"/>
        <end position="800"/>
    </location>
</feature>
<keyword evidence="2" id="KW-0326">Glycosidase</keyword>
<keyword evidence="1 6" id="KW-0378">Hydrolase</keyword>
<feature type="chain" id="PRO_5046714283" evidence="4">
    <location>
        <begin position="48"/>
        <end position="908"/>
    </location>
</feature>
<protein>
    <submittedName>
        <fullName evidence="6">Glycoside hydrolase family 97 catalytic domain-containing protein</fullName>
    </submittedName>
</protein>
<dbReference type="InterPro" id="IPR017853">
    <property type="entry name" value="GH"/>
</dbReference>
<evidence type="ECO:0000259" key="5">
    <source>
        <dbReference type="SMART" id="SM00776"/>
    </source>
</evidence>
<organism evidence="6 7">
    <name type="scientific">Streptomyces pratens</name>
    <dbReference type="NCBI Taxonomy" id="887456"/>
    <lineage>
        <taxon>Bacteria</taxon>
        <taxon>Bacillati</taxon>
        <taxon>Actinomycetota</taxon>
        <taxon>Actinomycetes</taxon>
        <taxon>Kitasatosporales</taxon>
        <taxon>Streptomycetaceae</taxon>
        <taxon>Streptomyces</taxon>
    </lineage>
</organism>
<dbReference type="Gene3D" id="2.60.40.1180">
    <property type="entry name" value="Golgi alpha-mannosidase II"/>
    <property type="match status" value="1"/>
</dbReference>
<accession>A0ABW1M3Y2</accession>
<dbReference type="GO" id="GO:0016787">
    <property type="term" value="F:hydrolase activity"/>
    <property type="evidence" value="ECO:0007669"/>
    <property type="project" value="UniProtKB-KW"/>
</dbReference>
<dbReference type="InterPro" id="IPR052720">
    <property type="entry name" value="Glycosyl_hydrolase_97"/>
</dbReference>
<dbReference type="PANTHER" id="PTHR35803">
    <property type="entry name" value="GLUCAN 1,4-ALPHA-GLUCOSIDASE SUSB-RELATED"/>
    <property type="match status" value="1"/>
</dbReference>
<dbReference type="Pfam" id="PF10566">
    <property type="entry name" value="Glyco_hydro_97"/>
    <property type="match status" value="1"/>
</dbReference>
<name>A0ABW1M3Y2_9ACTN</name>
<evidence type="ECO:0000313" key="7">
    <source>
        <dbReference type="Proteomes" id="UP001596242"/>
    </source>
</evidence>
<dbReference type="InterPro" id="IPR013783">
    <property type="entry name" value="Ig-like_fold"/>
</dbReference>
<dbReference type="Pfam" id="PF14508">
    <property type="entry name" value="GH97_N"/>
    <property type="match status" value="1"/>
</dbReference>
<keyword evidence="7" id="KW-1185">Reference proteome</keyword>
<dbReference type="InterPro" id="IPR013780">
    <property type="entry name" value="Glyco_hydro_b"/>
</dbReference>
<dbReference type="SMART" id="SM00776">
    <property type="entry name" value="NPCBM"/>
    <property type="match status" value="1"/>
</dbReference>
<dbReference type="InterPro" id="IPR029483">
    <property type="entry name" value="GH97_C"/>
</dbReference>
<gene>
    <name evidence="6" type="ORF">ACFP50_24085</name>
</gene>
<dbReference type="InterPro" id="IPR018905">
    <property type="entry name" value="A-galactase_NEW3"/>
</dbReference>
<comment type="caution">
    <text evidence="6">The sequence shown here is derived from an EMBL/GenBank/DDBJ whole genome shotgun (WGS) entry which is preliminary data.</text>
</comment>
<dbReference type="Pfam" id="PF08305">
    <property type="entry name" value="NPCBM"/>
    <property type="match status" value="1"/>
</dbReference>
<feature type="compositionally biased region" description="Basic and acidic residues" evidence="3">
    <location>
        <begin position="784"/>
        <end position="796"/>
    </location>
</feature>
<dbReference type="InterPro" id="IPR019563">
    <property type="entry name" value="GH97_catalytic"/>
</dbReference>
<dbReference type="InterPro" id="IPR014718">
    <property type="entry name" value="GH-type_carb-bd"/>
</dbReference>
<sequence length="908" mass="97767">MSDLPEVLVFGSPLRPRQSVPRAPRTLFTFLLAALLALGALAAPAHAVEPDGGSWTVRQPGAARDGVSAEVRVDAVEGTVTLAARRGGVTVLEPAPVGIVTDTADLTSNLRLESRTSRKVTERYTMTTGKQLRRTVRMTETRFSFTGTDNARLDLLVRAADDGIAYRYVLPGEGEGDKSGDVTVEREASTFQLPASARAWLAPYTPNYERLYVPDTAAGAADGTYGYPSLFQVGDTYALLTEADVDGRYAAGRLVHEQGSGRYAVELADDTVTSAGPLATPWRTAVIGSLAGVTESTLVDDLAPASRIADTSWIRPGPVAWSWLDGFAAAQRSLATQQRYVDYSAAHGWPYILVDDGWKTTDWMPELIDYARKRGVRVLLWAHYTDLDTAAERAEFLPRVKEWGAAGLKIDFMDSDSQERFRWYDDVLRGTARHELLVNFHGATLPKGIQRTWPHVMTLEAVYGAEQGNVPAAGIATLPFTRNVVGSMDYTPMAFQFGTRTVSDAAELALSVVYESGFQNYAGSVRAYRDRPELERFLEQVPTVWDETRLLSGQPGQGAAFARRQGDRWFLGSVSSGAAGTQGVPLDFLGGGRWLVEVVRDGDDGLVGERRTVTARDTLSVPTAEHGGFAGIVCRAVPGRDSCDRPVSRLPLTALAVEPARTDVEAGASVDVIGRFAVEEFGPAEDVSLTVRAPEGWTVKGDDPHAGRLPAGRDLRGDWTVSVPQDAEYGGRDLVVTAKYRSSHGRSARSLQVERIVRVFVSPPGVDHVSDLPFAAESNGWGPVERDRSNGERDAADGGTLSIRGTAYDKGLGVHAASEVVVELDSSYRRFIAEAGVDDEVGGKGSVAFEVLADGRTLATTGVLTGADPARRIDVDVTGVERLTLRVTDGGDGLDSDHADWAGARLLT</sequence>
<dbReference type="Gene3D" id="2.70.98.10">
    <property type="match status" value="1"/>
</dbReference>
<dbReference type="Gene3D" id="3.20.20.70">
    <property type="entry name" value="Aldolase class I"/>
    <property type="match status" value="1"/>
</dbReference>
<evidence type="ECO:0000256" key="2">
    <source>
        <dbReference type="ARBA" id="ARBA00023295"/>
    </source>
</evidence>
<dbReference type="InterPro" id="IPR038637">
    <property type="entry name" value="NPCBM_sf"/>
</dbReference>
<proteinExistence type="predicted"/>
<feature type="signal peptide" evidence="4">
    <location>
        <begin position="1"/>
        <end position="47"/>
    </location>
</feature>
<evidence type="ECO:0000313" key="6">
    <source>
        <dbReference type="EMBL" id="MFC6058419.1"/>
    </source>
</evidence>
<keyword evidence="4" id="KW-0732">Signal</keyword>
<dbReference type="Proteomes" id="UP001596242">
    <property type="component" value="Unassembled WGS sequence"/>
</dbReference>
<dbReference type="InterPro" id="IPR013785">
    <property type="entry name" value="Aldolase_TIM"/>
</dbReference>
<dbReference type="EMBL" id="JBHSPT010000058">
    <property type="protein sequence ID" value="MFC6058419.1"/>
    <property type="molecule type" value="Genomic_DNA"/>
</dbReference>
<evidence type="ECO:0000256" key="4">
    <source>
        <dbReference type="SAM" id="SignalP"/>
    </source>
</evidence>
<dbReference type="SUPFAM" id="SSF49785">
    <property type="entry name" value="Galactose-binding domain-like"/>
    <property type="match status" value="1"/>
</dbReference>
<dbReference type="InterPro" id="IPR013222">
    <property type="entry name" value="Glyco_hyd_98_carb-bd"/>
</dbReference>
<dbReference type="Pfam" id="PF14509">
    <property type="entry name" value="GH97_C"/>
    <property type="match status" value="1"/>
</dbReference>
<feature type="domain" description="Glycosyl hydrolase family 98 putative carbohydrate-binding module" evidence="5">
    <location>
        <begin position="763"/>
        <end position="908"/>
    </location>
</feature>
<evidence type="ECO:0000256" key="1">
    <source>
        <dbReference type="ARBA" id="ARBA00022801"/>
    </source>
</evidence>
<dbReference type="InterPro" id="IPR029486">
    <property type="entry name" value="GH97_N"/>
</dbReference>
<dbReference type="PANTHER" id="PTHR35803:SF2">
    <property type="entry name" value="RETAINING ALPHA-GALACTOSIDASE"/>
    <property type="match status" value="1"/>
</dbReference>
<dbReference type="InterPro" id="IPR008979">
    <property type="entry name" value="Galactose-bd-like_sf"/>
</dbReference>